<feature type="transmembrane region" description="Helical" evidence="1">
    <location>
        <begin position="36"/>
        <end position="58"/>
    </location>
</feature>
<keyword evidence="2" id="KW-0732">Signal</keyword>
<dbReference type="RefSeq" id="WP_231044937.1">
    <property type="nucleotide sequence ID" value="NZ_CP106882.1"/>
</dbReference>
<keyword evidence="3" id="KW-0614">Plasmid</keyword>
<dbReference type="EMBL" id="CP106882">
    <property type="protein sequence ID" value="UYG53757.1"/>
    <property type="molecule type" value="Genomic_DNA"/>
</dbReference>
<gene>
    <name evidence="3" type="ORF">M9799_17635</name>
</gene>
<dbReference type="Proteomes" id="UP001162800">
    <property type="component" value="Plasmid unnamed1"/>
</dbReference>
<keyword evidence="4" id="KW-1185">Reference proteome</keyword>
<evidence type="ECO:0000313" key="3">
    <source>
        <dbReference type="EMBL" id="UYG53757.1"/>
    </source>
</evidence>
<keyword evidence="1" id="KW-1133">Transmembrane helix</keyword>
<proteinExistence type="predicted"/>
<organism evidence="3 4">
    <name type="scientific">Comamonas endophytica</name>
    <dbReference type="NCBI Taxonomy" id="2949090"/>
    <lineage>
        <taxon>Bacteria</taxon>
        <taxon>Pseudomonadati</taxon>
        <taxon>Pseudomonadota</taxon>
        <taxon>Betaproteobacteria</taxon>
        <taxon>Burkholderiales</taxon>
        <taxon>Comamonadaceae</taxon>
        <taxon>Comamonas</taxon>
    </lineage>
</organism>
<evidence type="ECO:0000256" key="1">
    <source>
        <dbReference type="SAM" id="Phobius"/>
    </source>
</evidence>
<protein>
    <recommendedName>
        <fullName evidence="5">Mercuric ion transport protein</fullName>
    </recommendedName>
</protein>
<evidence type="ECO:0000313" key="4">
    <source>
        <dbReference type="Proteomes" id="UP001162800"/>
    </source>
</evidence>
<evidence type="ECO:0000256" key="2">
    <source>
        <dbReference type="SAM" id="SignalP"/>
    </source>
</evidence>
<name>A0ABY6GF89_9BURK</name>
<keyword evidence="1" id="KW-0812">Transmembrane</keyword>
<sequence>MKFPLLLACLLLAPLQALACSPCRTMVVAGVLDAHFALRLLLLTVPVLLLVAFAVWMYRTQEAPQ</sequence>
<geneLocation type="plasmid" evidence="3 4">
    <name>unnamed1</name>
</geneLocation>
<keyword evidence="1" id="KW-0472">Membrane</keyword>
<evidence type="ECO:0008006" key="5">
    <source>
        <dbReference type="Google" id="ProtNLM"/>
    </source>
</evidence>
<feature type="signal peptide" evidence="2">
    <location>
        <begin position="1"/>
        <end position="19"/>
    </location>
</feature>
<accession>A0ABY6GF89</accession>
<reference evidence="3" key="1">
    <citation type="submission" date="2022-09" db="EMBL/GenBank/DDBJ databases">
        <title>The complete genome of Acidovorax sp. 5MLIR.</title>
        <authorList>
            <person name="Liu L."/>
            <person name="Yue J."/>
            <person name="Yang F."/>
            <person name="Yuan J."/>
            <person name="Li L."/>
        </authorList>
    </citation>
    <scope>NUCLEOTIDE SEQUENCE</scope>
    <source>
        <strain evidence="3">5MLIR</strain>
        <plasmid evidence="3">unnamed1</plasmid>
    </source>
</reference>
<feature type="chain" id="PRO_5046880111" description="Mercuric ion transport protein" evidence="2">
    <location>
        <begin position="20"/>
        <end position="65"/>
    </location>
</feature>